<reference evidence="1" key="1">
    <citation type="submission" date="2018-02" db="EMBL/GenBank/DDBJ databases">
        <title>Rhizophora mucronata_Transcriptome.</title>
        <authorList>
            <person name="Meera S.P."/>
            <person name="Sreeshan A."/>
            <person name="Augustine A."/>
        </authorList>
    </citation>
    <scope>NUCLEOTIDE SEQUENCE</scope>
    <source>
        <tissue evidence="1">Leaf</tissue>
    </source>
</reference>
<accession>A0A2P2NJ88</accession>
<name>A0A2P2NJ88_RHIMU</name>
<sequence>MWDEFPHPKNLYPCKMGLICARRLCIFYHNPHLFRLSLLSEFMNQQITVYSHTLVPLPLFL</sequence>
<protein>
    <submittedName>
        <fullName evidence="1">Uncharacterized protein</fullName>
    </submittedName>
</protein>
<organism evidence="1">
    <name type="scientific">Rhizophora mucronata</name>
    <name type="common">Asiatic mangrove</name>
    <dbReference type="NCBI Taxonomy" id="61149"/>
    <lineage>
        <taxon>Eukaryota</taxon>
        <taxon>Viridiplantae</taxon>
        <taxon>Streptophyta</taxon>
        <taxon>Embryophyta</taxon>
        <taxon>Tracheophyta</taxon>
        <taxon>Spermatophyta</taxon>
        <taxon>Magnoliopsida</taxon>
        <taxon>eudicotyledons</taxon>
        <taxon>Gunneridae</taxon>
        <taxon>Pentapetalae</taxon>
        <taxon>rosids</taxon>
        <taxon>fabids</taxon>
        <taxon>Malpighiales</taxon>
        <taxon>Rhizophoraceae</taxon>
        <taxon>Rhizophora</taxon>
    </lineage>
</organism>
<dbReference type="AlphaFoldDB" id="A0A2P2NJ88"/>
<dbReference type="EMBL" id="GGEC01062078">
    <property type="protein sequence ID" value="MBX42562.1"/>
    <property type="molecule type" value="Transcribed_RNA"/>
</dbReference>
<proteinExistence type="predicted"/>
<evidence type="ECO:0000313" key="1">
    <source>
        <dbReference type="EMBL" id="MBX42562.1"/>
    </source>
</evidence>